<dbReference type="SUPFAM" id="SSF54909">
    <property type="entry name" value="Dimeric alpha+beta barrel"/>
    <property type="match status" value="1"/>
</dbReference>
<dbReference type="PANTHER" id="PTHR30154:SF53">
    <property type="entry name" value="HTH-TYPE TRANSCRIPTIONAL REGULATOR LRPC"/>
    <property type="match status" value="1"/>
</dbReference>
<dbReference type="Pfam" id="PF01037">
    <property type="entry name" value="AsnC_trans_reg"/>
    <property type="match status" value="1"/>
</dbReference>
<dbReference type="InterPro" id="IPR011008">
    <property type="entry name" value="Dimeric_a/b-barrel"/>
</dbReference>
<evidence type="ECO:0000313" key="5">
    <source>
        <dbReference type="EMBL" id="MCQ8279927.1"/>
    </source>
</evidence>
<dbReference type="Gene3D" id="1.10.10.10">
    <property type="entry name" value="Winged helix-like DNA-binding domain superfamily/Winged helix DNA-binding domain"/>
    <property type="match status" value="1"/>
</dbReference>
<proteinExistence type="predicted"/>
<evidence type="ECO:0000256" key="2">
    <source>
        <dbReference type="ARBA" id="ARBA00023125"/>
    </source>
</evidence>
<dbReference type="InterPro" id="IPR019887">
    <property type="entry name" value="Tscrpt_reg_AsnC/Lrp_C"/>
</dbReference>
<accession>A0ABT1WAM1</accession>
<dbReference type="InterPro" id="IPR000485">
    <property type="entry name" value="AsnC-type_HTH_dom"/>
</dbReference>
<keyword evidence="1" id="KW-0805">Transcription regulation</keyword>
<protein>
    <submittedName>
        <fullName evidence="5">Lrp/AsnC family transcriptional regulator</fullName>
    </submittedName>
</protein>
<organism evidence="5 6">
    <name type="scientific">Endosaccharibacter trunci</name>
    <dbReference type="NCBI Taxonomy" id="2812733"/>
    <lineage>
        <taxon>Bacteria</taxon>
        <taxon>Pseudomonadati</taxon>
        <taxon>Pseudomonadota</taxon>
        <taxon>Alphaproteobacteria</taxon>
        <taxon>Acetobacterales</taxon>
        <taxon>Acetobacteraceae</taxon>
        <taxon>Endosaccharibacter</taxon>
    </lineage>
</organism>
<feature type="domain" description="HTH asnC-type" evidence="4">
    <location>
        <begin position="1"/>
        <end position="90"/>
    </location>
</feature>
<dbReference type="PROSITE" id="PS50956">
    <property type="entry name" value="HTH_ASNC_2"/>
    <property type="match status" value="1"/>
</dbReference>
<dbReference type="Pfam" id="PF13404">
    <property type="entry name" value="HTH_AsnC-type"/>
    <property type="match status" value="1"/>
</dbReference>
<keyword evidence="3" id="KW-0804">Transcription</keyword>
<dbReference type="SUPFAM" id="SSF46785">
    <property type="entry name" value="Winged helix' DNA-binding domain"/>
    <property type="match status" value="1"/>
</dbReference>
<dbReference type="EMBL" id="JAMSKV010000018">
    <property type="protein sequence ID" value="MCQ8279927.1"/>
    <property type="molecule type" value="Genomic_DNA"/>
</dbReference>
<reference evidence="5 6" key="1">
    <citation type="submission" date="2022-06" db="EMBL/GenBank/DDBJ databases">
        <title>Endosaccharibacter gen. nov., sp. nov., endophytic bacteria isolated from sugarcane.</title>
        <authorList>
            <person name="Pitiwittayakul N."/>
            <person name="Yukphan P."/>
            <person name="Charoenyingcharoen P."/>
            <person name="Tanasupawat S."/>
        </authorList>
    </citation>
    <scope>NUCLEOTIDE SEQUENCE [LARGE SCALE GENOMIC DNA]</scope>
    <source>
        <strain evidence="5 6">KSS8</strain>
    </source>
</reference>
<name>A0ABT1WAM1_9PROT</name>
<dbReference type="InterPro" id="IPR036388">
    <property type="entry name" value="WH-like_DNA-bd_sf"/>
</dbReference>
<comment type="caution">
    <text evidence="5">The sequence shown here is derived from an EMBL/GenBank/DDBJ whole genome shotgun (WGS) entry which is preliminary data.</text>
</comment>
<dbReference type="PRINTS" id="PR00033">
    <property type="entry name" value="HTHASNC"/>
</dbReference>
<dbReference type="PANTHER" id="PTHR30154">
    <property type="entry name" value="LEUCINE-RESPONSIVE REGULATORY PROTEIN"/>
    <property type="match status" value="1"/>
</dbReference>
<keyword evidence="2" id="KW-0238">DNA-binding</keyword>
<evidence type="ECO:0000313" key="6">
    <source>
        <dbReference type="Proteomes" id="UP001524587"/>
    </source>
</evidence>
<evidence type="ECO:0000259" key="4">
    <source>
        <dbReference type="PROSITE" id="PS50956"/>
    </source>
</evidence>
<dbReference type="SMART" id="SM00344">
    <property type="entry name" value="HTH_ASNC"/>
    <property type="match status" value="1"/>
</dbReference>
<sequence length="145" mass="15645">MDDLDRRLLALLSEDARLPVKTIAGRLGIARNTVEARLRRLRMSGVIAGFTVRLGPAAAEERVRAVMMVSVATKRPEEVLVSLGRLAGVSMVHTTNGRWDLIAELNCADLRAFDRLLADARNVGGVAETESCLLLASHPGMVTNG</sequence>
<keyword evidence="6" id="KW-1185">Reference proteome</keyword>
<dbReference type="Gene3D" id="3.30.70.920">
    <property type="match status" value="1"/>
</dbReference>
<evidence type="ECO:0000256" key="3">
    <source>
        <dbReference type="ARBA" id="ARBA00023163"/>
    </source>
</evidence>
<gene>
    <name evidence="5" type="ORF">NFI95_15905</name>
</gene>
<dbReference type="InterPro" id="IPR036390">
    <property type="entry name" value="WH_DNA-bd_sf"/>
</dbReference>
<dbReference type="InterPro" id="IPR019888">
    <property type="entry name" value="Tscrpt_reg_AsnC-like"/>
</dbReference>
<dbReference type="RefSeq" id="WP_422865416.1">
    <property type="nucleotide sequence ID" value="NZ_JAMSKV010000018.1"/>
</dbReference>
<dbReference type="Proteomes" id="UP001524587">
    <property type="component" value="Unassembled WGS sequence"/>
</dbReference>
<evidence type="ECO:0000256" key="1">
    <source>
        <dbReference type="ARBA" id="ARBA00023015"/>
    </source>
</evidence>